<dbReference type="SUPFAM" id="SSF53383">
    <property type="entry name" value="PLP-dependent transferases"/>
    <property type="match status" value="1"/>
</dbReference>
<dbReference type="PANTHER" id="PTHR43510">
    <property type="entry name" value="AMINOTRANSFERASE FUNCTION, HYPOTHETICAL (EUROFUNG)"/>
    <property type="match status" value="1"/>
</dbReference>
<dbReference type="Proteomes" id="UP000093044">
    <property type="component" value="Chromosome"/>
</dbReference>
<name>A0A1B2I164_9BACT</name>
<evidence type="ECO:0000313" key="3">
    <source>
        <dbReference type="EMBL" id="ANZ43708.1"/>
    </source>
</evidence>
<dbReference type="KEGG" id="cpor:BED41_00435"/>
<dbReference type="EMBL" id="CP016757">
    <property type="protein sequence ID" value="ANZ43708.1"/>
    <property type="molecule type" value="Genomic_DNA"/>
</dbReference>
<reference evidence="3" key="1">
    <citation type="submission" date="2016-08" db="EMBL/GenBank/DDBJ databases">
        <title>Complete genome of Cloacibacillus porcorum.</title>
        <authorList>
            <person name="Looft T."/>
            <person name="Bayles D.O."/>
            <person name="Alt D.P."/>
        </authorList>
    </citation>
    <scope>NUCLEOTIDE SEQUENCE [LARGE SCALE GENOMIC DNA]</scope>
    <source>
        <strain evidence="3">CL-84</strain>
    </source>
</reference>
<evidence type="ECO:0000313" key="4">
    <source>
        <dbReference type="Proteomes" id="UP000093044"/>
    </source>
</evidence>
<dbReference type="PANTHER" id="PTHR43510:SF1">
    <property type="entry name" value="AMINOTRANSFERASE FUNCTION, HYPOTHETICAL (EUROFUNG)"/>
    <property type="match status" value="1"/>
</dbReference>
<dbReference type="Pfam" id="PF00155">
    <property type="entry name" value="Aminotran_1_2"/>
    <property type="match status" value="1"/>
</dbReference>
<dbReference type="InterPro" id="IPR004838">
    <property type="entry name" value="NHTrfase_class1_PyrdxlP-BS"/>
</dbReference>
<organism evidence="3 4">
    <name type="scientific">Cloacibacillus porcorum</name>
    <dbReference type="NCBI Taxonomy" id="1197717"/>
    <lineage>
        <taxon>Bacteria</taxon>
        <taxon>Thermotogati</taxon>
        <taxon>Synergistota</taxon>
        <taxon>Synergistia</taxon>
        <taxon>Synergistales</taxon>
        <taxon>Synergistaceae</taxon>
        <taxon>Cloacibacillus</taxon>
    </lineage>
</organism>
<sequence>MRIKDFKVEKWLNPRDADCKYNLGASCVKAISLDELLELSGEDREELNRHFFETHLHYGAFFGLPRLKEAIAATCREASAAMVLTMHGGTGANSTVITGMLETGDNVVAVTPNYQQHYAIPEALGSEVRLLHLKKEEGYKINPGRLTKLVDKKTKLITLTNPNNPTGAYMDADELAPVVEIARQNGAYILCDEIYRGLADEYMPSIVDLYEKGIATGSMSKVYSMAGTRVGWAIVREPEAYDILENRRSYDTICNGVFDELIAAIALENNEKMLARARGIVRPHKKIVDEWLAEQPRLSVYGESLTTTMLVHYDYDIAALPLCDGLYKETGVLLCHGGCFEEEKSFRLGYGFGDRQLLTEGLKALGGYLAKQEG</sequence>
<protein>
    <recommendedName>
        <fullName evidence="1">Aminotransferase</fullName>
        <ecNumber evidence="1">2.6.1.-</ecNumber>
    </recommendedName>
</protein>
<evidence type="ECO:0000259" key="2">
    <source>
        <dbReference type="Pfam" id="PF00155"/>
    </source>
</evidence>
<dbReference type="EC" id="2.6.1.-" evidence="1"/>
<evidence type="ECO:0000256" key="1">
    <source>
        <dbReference type="RuleBase" id="RU000481"/>
    </source>
</evidence>
<dbReference type="Gene3D" id="3.40.640.10">
    <property type="entry name" value="Type I PLP-dependent aspartate aminotransferase-like (Major domain)"/>
    <property type="match status" value="1"/>
</dbReference>
<keyword evidence="1" id="KW-0808">Transferase</keyword>
<dbReference type="OrthoDB" id="9802328at2"/>
<dbReference type="InterPro" id="IPR004839">
    <property type="entry name" value="Aminotransferase_I/II_large"/>
</dbReference>
<dbReference type="GO" id="GO:0008483">
    <property type="term" value="F:transaminase activity"/>
    <property type="evidence" value="ECO:0007669"/>
    <property type="project" value="UniProtKB-KW"/>
</dbReference>
<dbReference type="GeneID" id="83056316"/>
<dbReference type="InterPro" id="IPR015422">
    <property type="entry name" value="PyrdxlP-dep_Trfase_small"/>
</dbReference>
<keyword evidence="1" id="KW-0032">Aminotransferase</keyword>
<keyword evidence="4" id="KW-1185">Reference proteome</keyword>
<dbReference type="CDD" id="cd00609">
    <property type="entry name" value="AAT_like"/>
    <property type="match status" value="1"/>
</dbReference>
<gene>
    <name evidence="3" type="ORF">BED41_00435</name>
</gene>
<dbReference type="PROSITE" id="PS00105">
    <property type="entry name" value="AA_TRANSFER_CLASS_1"/>
    <property type="match status" value="1"/>
</dbReference>
<dbReference type="Gene3D" id="3.90.1150.10">
    <property type="entry name" value="Aspartate Aminotransferase, domain 1"/>
    <property type="match status" value="1"/>
</dbReference>
<dbReference type="InterPro" id="IPR015421">
    <property type="entry name" value="PyrdxlP-dep_Trfase_major"/>
</dbReference>
<feature type="domain" description="Aminotransferase class I/classII large" evidence="2">
    <location>
        <begin position="51"/>
        <end position="365"/>
    </location>
</feature>
<dbReference type="InterPro" id="IPR015424">
    <property type="entry name" value="PyrdxlP-dep_Trfase"/>
</dbReference>
<dbReference type="STRING" id="1197717.BED41_00435"/>
<dbReference type="AlphaFoldDB" id="A0A1B2I164"/>
<proteinExistence type="inferred from homology"/>
<dbReference type="RefSeq" id="WP_066741673.1">
    <property type="nucleotide sequence ID" value="NZ_CP016757.1"/>
</dbReference>
<comment type="similarity">
    <text evidence="1">Belongs to the class-I pyridoxal-phosphate-dependent aminotransferase family.</text>
</comment>
<accession>A0A1B2I164</accession>
<dbReference type="GO" id="GO:0030170">
    <property type="term" value="F:pyridoxal phosphate binding"/>
    <property type="evidence" value="ECO:0007669"/>
    <property type="project" value="InterPro"/>
</dbReference>
<comment type="cofactor">
    <cofactor evidence="1">
        <name>pyridoxal 5'-phosphate</name>
        <dbReference type="ChEBI" id="CHEBI:597326"/>
    </cofactor>
</comment>